<reference evidence="1 2" key="1">
    <citation type="submission" date="2015-01" db="EMBL/GenBank/DDBJ databases">
        <title>Evolution of Trichinella species and genotypes.</title>
        <authorList>
            <person name="Korhonen P.K."/>
            <person name="Edoardo P."/>
            <person name="Giuseppe L.R."/>
            <person name="Gasser R.B."/>
        </authorList>
    </citation>
    <scope>NUCLEOTIDE SEQUENCE [LARGE SCALE GENOMIC DNA]</scope>
    <source>
        <strain evidence="1">ISS3</strain>
    </source>
</reference>
<evidence type="ECO:0000313" key="2">
    <source>
        <dbReference type="Proteomes" id="UP000054776"/>
    </source>
</evidence>
<evidence type="ECO:0000313" key="1">
    <source>
        <dbReference type="EMBL" id="KRY04018.1"/>
    </source>
</evidence>
<proteinExistence type="predicted"/>
<accession>A0A0V0YUQ2</accession>
<gene>
    <name evidence="1" type="ORF">T01_15039</name>
</gene>
<dbReference type="EMBL" id="JYDH01004638">
    <property type="protein sequence ID" value="KRY04018.1"/>
    <property type="molecule type" value="Genomic_DNA"/>
</dbReference>
<dbReference type="AlphaFoldDB" id="A0A0V0YUQ2"/>
<dbReference type="Proteomes" id="UP000054776">
    <property type="component" value="Unassembled WGS sequence"/>
</dbReference>
<comment type="caution">
    <text evidence="1">The sequence shown here is derived from an EMBL/GenBank/DDBJ whole genome shotgun (WGS) entry which is preliminary data.</text>
</comment>
<sequence length="33" mass="3848">MSYALRLIFDFLFVNANLHEDCTKHVDNIASHI</sequence>
<organism evidence="1 2">
    <name type="scientific">Trichinella spiralis</name>
    <name type="common">Trichina worm</name>
    <dbReference type="NCBI Taxonomy" id="6334"/>
    <lineage>
        <taxon>Eukaryota</taxon>
        <taxon>Metazoa</taxon>
        <taxon>Ecdysozoa</taxon>
        <taxon>Nematoda</taxon>
        <taxon>Enoplea</taxon>
        <taxon>Dorylaimia</taxon>
        <taxon>Trichinellida</taxon>
        <taxon>Trichinellidae</taxon>
        <taxon>Trichinella</taxon>
    </lineage>
</organism>
<keyword evidence="2" id="KW-1185">Reference proteome</keyword>
<name>A0A0V0YUQ2_TRISP</name>
<protein>
    <submittedName>
        <fullName evidence="1">Uncharacterized protein</fullName>
    </submittedName>
</protein>
<dbReference type="InParanoid" id="A0A0V0YUQ2"/>